<evidence type="ECO:0000313" key="2">
    <source>
        <dbReference type="Proteomes" id="UP000024635"/>
    </source>
</evidence>
<name>A0A016W9A6_9BILA</name>
<evidence type="ECO:0000313" key="1">
    <source>
        <dbReference type="EMBL" id="EYC35553.1"/>
    </source>
</evidence>
<reference evidence="2" key="1">
    <citation type="journal article" date="2015" name="Nat. Genet.">
        <title>The genome and transcriptome of the zoonotic hookworm Ancylostoma ceylanicum identify infection-specific gene families.</title>
        <authorList>
            <person name="Schwarz E.M."/>
            <person name="Hu Y."/>
            <person name="Antoshechkin I."/>
            <person name="Miller M.M."/>
            <person name="Sternberg P.W."/>
            <person name="Aroian R.V."/>
        </authorList>
    </citation>
    <scope>NUCLEOTIDE SEQUENCE</scope>
    <source>
        <strain evidence="2">HY135</strain>
    </source>
</reference>
<dbReference type="Proteomes" id="UP000024635">
    <property type="component" value="Unassembled WGS sequence"/>
</dbReference>
<keyword evidence="2" id="KW-1185">Reference proteome</keyword>
<sequence>MNPGFSAGRSSFHVFSSHLLCAHSLYYHPYLSAESKISAGTAFNDIPARDICSDLTQCPVHQSPQYFRMCICSHTTLILQSANQTQ</sequence>
<dbReference type="AlphaFoldDB" id="A0A016W9A6"/>
<gene>
    <name evidence="1" type="primary">Acey_s1028.g3431</name>
    <name evidence="1" type="ORF">Y032_1028g3431</name>
</gene>
<proteinExistence type="predicted"/>
<accession>A0A016W9A6</accession>
<protein>
    <submittedName>
        <fullName evidence="1">Uncharacterized protein</fullName>
    </submittedName>
</protein>
<comment type="caution">
    <text evidence="1">The sequence shown here is derived from an EMBL/GenBank/DDBJ whole genome shotgun (WGS) entry which is preliminary data.</text>
</comment>
<dbReference type="EMBL" id="JARK01000628">
    <property type="protein sequence ID" value="EYC35553.1"/>
    <property type="molecule type" value="Genomic_DNA"/>
</dbReference>
<organism evidence="1 2">
    <name type="scientific">Ancylostoma ceylanicum</name>
    <dbReference type="NCBI Taxonomy" id="53326"/>
    <lineage>
        <taxon>Eukaryota</taxon>
        <taxon>Metazoa</taxon>
        <taxon>Ecdysozoa</taxon>
        <taxon>Nematoda</taxon>
        <taxon>Chromadorea</taxon>
        <taxon>Rhabditida</taxon>
        <taxon>Rhabditina</taxon>
        <taxon>Rhabditomorpha</taxon>
        <taxon>Strongyloidea</taxon>
        <taxon>Ancylostomatidae</taxon>
        <taxon>Ancylostomatinae</taxon>
        <taxon>Ancylostoma</taxon>
    </lineage>
</organism>